<comment type="caution">
    <text evidence="1">The sequence shown here is derived from an EMBL/GenBank/DDBJ whole genome shotgun (WGS) entry which is preliminary data.</text>
</comment>
<evidence type="ECO:0000313" key="1">
    <source>
        <dbReference type="EMBL" id="SAL06354.1"/>
    </source>
</evidence>
<dbReference type="AlphaFoldDB" id="A0A158EHR1"/>
<dbReference type="Proteomes" id="UP000071859">
    <property type="component" value="Unassembled WGS sequence"/>
</dbReference>
<accession>A0A158EHR1</accession>
<evidence type="ECO:0000313" key="2">
    <source>
        <dbReference type="Proteomes" id="UP000071859"/>
    </source>
</evidence>
<dbReference type="EMBL" id="FCOX02000112">
    <property type="protein sequence ID" value="SAL06354.1"/>
    <property type="molecule type" value="Genomic_DNA"/>
</dbReference>
<name>A0A158EHR1_9BURK</name>
<organism evidence="1 2">
    <name type="scientific">Caballeronia calidae</name>
    <dbReference type="NCBI Taxonomy" id="1777139"/>
    <lineage>
        <taxon>Bacteria</taxon>
        <taxon>Pseudomonadati</taxon>
        <taxon>Pseudomonadota</taxon>
        <taxon>Betaproteobacteria</taxon>
        <taxon>Burkholderiales</taxon>
        <taxon>Burkholderiaceae</taxon>
        <taxon>Caballeronia</taxon>
    </lineage>
</organism>
<gene>
    <name evidence="1" type="ORF">AWB78_08026</name>
</gene>
<keyword evidence="2" id="KW-1185">Reference proteome</keyword>
<proteinExistence type="predicted"/>
<protein>
    <submittedName>
        <fullName evidence="1">Uncharacterized protein</fullName>
    </submittedName>
</protein>
<dbReference type="RefSeq" id="WP_062612252.1">
    <property type="nucleotide sequence ID" value="NZ_FCOX02000112.1"/>
</dbReference>
<sequence>MKRNVPMDSAIEFFEERAAILEFDAGRTRREAELLAVVLTRRFCKTRGIPIPNHPSLRAAFRLDAEWNDDIGDAVTKNGRRLAG</sequence>
<reference evidence="1" key="1">
    <citation type="submission" date="2016-01" db="EMBL/GenBank/DDBJ databases">
        <authorList>
            <person name="Peeters C."/>
        </authorList>
    </citation>
    <scope>NUCLEOTIDE SEQUENCE</scope>
    <source>
        <strain evidence="1">LMG 29321</strain>
    </source>
</reference>